<feature type="coiled-coil region" evidence="1">
    <location>
        <begin position="363"/>
        <end position="404"/>
    </location>
</feature>
<dbReference type="EMBL" id="JAAPAO010000138">
    <property type="protein sequence ID" value="KAF4671351.1"/>
    <property type="molecule type" value="Genomic_DNA"/>
</dbReference>
<sequence length="411" mass="45054">MTKSETRSDSASPQKDVSLIAQVEAYIKRLMKGIPVILRVEHDDGSSNEEIVTKSAICTGILNRNLESVKFIPLKEEESTDNSKEPGIVIELQDVDRVICLNETHPSVVLVIPKYDRYVEIVSSGVEDFKAWYATLRMLCPDMAEDDSSIMDDSGDASSDSYGASSPGVAAKARMPAMKSFSPGSDDSSSRGLEERQLAQINALKQIISSQGRLIDALRRDRDRMQMLEVQNKDLVRVLKGKARDQHGRVDGRLPAPDGPAGQVEKSESKVNTPLGVLKTGLPPQRSAFAPKPRSVPAREDSGSEDDSSGVDVEDLDNSELDILMSYLDDKLAMLKKIGKDIGSCSSEEEKAEDNSDEEDAAIDATLENVVAEEAEITKLQDELDSLQKQKVALQRVLDRTALRNIVKGHE</sequence>
<feature type="compositionally biased region" description="Acidic residues" evidence="2">
    <location>
        <begin position="303"/>
        <end position="315"/>
    </location>
</feature>
<protein>
    <submittedName>
        <fullName evidence="3">Uncharacterized protein</fullName>
    </submittedName>
</protein>
<dbReference type="AlphaFoldDB" id="A0A7J6MK49"/>
<reference evidence="3 4" key="1">
    <citation type="submission" date="2020-04" db="EMBL/GenBank/DDBJ databases">
        <title>Perkinsus chesapeaki whole genome sequence.</title>
        <authorList>
            <person name="Bogema D.R."/>
        </authorList>
    </citation>
    <scope>NUCLEOTIDE SEQUENCE [LARGE SCALE GENOMIC DNA]</scope>
    <source>
        <strain evidence="3">ATCC PRA-425</strain>
    </source>
</reference>
<evidence type="ECO:0000313" key="3">
    <source>
        <dbReference type="EMBL" id="KAF4671351.1"/>
    </source>
</evidence>
<keyword evidence="1" id="KW-0175">Coiled coil</keyword>
<name>A0A7J6MK49_PERCH</name>
<dbReference type="OrthoDB" id="428480at2759"/>
<feature type="compositionally biased region" description="Basic and acidic residues" evidence="2">
    <location>
        <begin position="241"/>
        <end position="252"/>
    </location>
</feature>
<gene>
    <name evidence="3" type="ORF">FOL47_001554</name>
</gene>
<feature type="region of interest" description="Disordered" evidence="2">
    <location>
        <begin position="241"/>
        <end position="315"/>
    </location>
</feature>
<feature type="region of interest" description="Disordered" evidence="2">
    <location>
        <begin position="147"/>
        <end position="169"/>
    </location>
</feature>
<accession>A0A7J6MK49</accession>
<comment type="caution">
    <text evidence="3">The sequence shown here is derived from an EMBL/GenBank/DDBJ whole genome shotgun (WGS) entry which is preliminary data.</text>
</comment>
<evidence type="ECO:0000256" key="2">
    <source>
        <dbReference type="SAM" id="MobiDB-lite"/>
    </source>
</evidence>
<evidence type="ECO:0000256" key="1">
    <source>
        <dbReference type="SAM" id="Coils"/>
    </source>
</evidence>
<organism evidence="3 4">
    <name type="scientific">Perkinsus chesapeaki</name>
    <name type="common">Clam parasite</name>
    <name type="synonym">Perkinsus andrewsi</name>
    <dbReference type="NCBI Taxonomy" id="330153"/>
    <lineage>
        <taxon>Eukaryota</taxon>
        <taxon>Sar</taxon>
        <taxon>Alveolata</taxon>
        <taxon>Perkinsozoa</taxon>
        <taxon>Perkinsea</taxon>
        <taxon>Perkinsida</taxon>
        <taxon>Perkinsidae</taxon>
        <taxon>Perkinsus</taxon>
    </lineage>
</organism>
<dbReference type="Proteomes" id="UP000591131">
    <property type="component" value="Unassembled WGS sequence"/>
</dbReference>
<keyword evidence="4" id="KW-1185">Reference proteome</keyword>
<proteinExistence type="predicted"/>
<evidence type="ECO:0000313" key="4">
    <source>
        <dbReference type="Proteomes" id="UP000591131"/>
    </source>
</evidence>
<feature type="compositionally biased region" description="Low complexity" evidence="2">
    <location>
        <begin position="156"/>
        <end position="166"/>
    </location>
</feature>